<proteinExistence type="predicted"/>
<dbReference type="PANTHER" id="PTHR34154:SF10">
    <property type="entry name" value="ASL1-LIKE GLYCOSYL HYDROLASE CATALYTIC DOMAIN-CONTAINING PROTEIN"/>
    <property type="match status" value="1"/>
</dbReference>
<dbReference type="GO" id="GO:0071966">
    <property type="term" value="P:fungal-type cell wall polysaccharide metabolic process"/>
    <property type="evidence" value="ECO:0007669"/>
    <property type="project" value="TreeGrafter"/>
</dbReference>
<reference evidence="3 4" key="1">
    <citation type="submission" date="2014-02" db="EMBL/GenBank/DDBJ databases">
        <title>The genome sequence of Colletotrichum salicis CBS 607.94.</title>
        <authorList>
            <person name="Baroncelli R."/>
            <person name="Thon M.R."/>
        </authorList>
    </citation>
    <scope>NUCLEOTIDE SEQUENCE [LARGE SCALE GENOMIC DNA]</scope>
    <source>
        <strain evidence="3 4">CBS 607.94</strain>
    </source>
</reference>
<dbReference type="AlphaFoldDB" id="A0A135UEH5"/>
<dbReference type="Proteomes" id="UP000070121">
    <property type="component" value="Unassembled WGS sequence"/>
</dbReference>
<keyword evidence="4" id="KW-1185">Reference proteome</keyword>
<feature type="domain" description="Asl1-like glycosyl hydrolase catalytic" evidence="2">
    <location>
        <begin position="160"/>
        <end position="390"/>
    </location>
</feature>
<dbReference type="OrthoDB" id="43654at2759"/>
<dbReference type="InterPro" id="IPR053183">
    <property type="entry name" value="ASL1"/>
</dbReference>
<sequence length="396" mass="41849">MYTKQALSVGAASLALAQQAMAFNAHRHIHQDKRALKIDVVTEWVTITIGGDESVPAATPTPMPTPTPQPAAPEAQYTPTTTSTSIVVIPTPTPTPVYATPSTTLVKSVAPKSSSQAPVAEAFSEAAVAVAAVPSTSSAKATASAVVSSSSNSEKVKKRGVAYNDPTKVNAFFSGTTQNCGWAYNWDSADNGITATGVDYVPMLWGPIDTHTARWDENAKASIKKGSTHILSFNECDMPSQCNLAASEAAVQHKKYMNSYKNDYNVTIGAPAITNSNIAGQGLDWLKAWVSACETEGCIYDFCVTHWYSPSTAADTLFSHLEAVHEACGGKPVWLTEFAPFGTTDEISSFVSTNVPKLESLSYLDRYSYFMASDGVLNSGSGLSALGQVYAAAASV</sequence>
<dbReference type="EMBL" id="JFFI01001559">
    <property type="protein sequence ID" value="KXH58797.1"/>
    <property type="molecule type" value="Genomic_DNA"/>
</dbReference>
<dbReference type="InterPro" id="IPR017853">
    <property type="entry name" value="GH"/>
</dbReference>
<dbReference type="GO" id="GO:0009277">
    <property type="term" value="C:fungal-type cell wall"/>
    <property type="evidence" value="ECO:0007669"/>
    <property type="project" value="TreeGrafter"/>
</dbReference>
<comment type="caution">
    <text evidence="3">The sequence shown here is derived from an EMBL/GenBank/DDBJ whole genome shotgun (WGS) entry which is preliminary data.</text>
</comment>
<dbReference type="InterPro" id="IPR024655">
    <property type="entry name" value="Asl1_glyco_hydro_catalytic"/>
</dbReference>
<evidence type="ECO:0000313" key="4">
    <source>
        <dbReference type="Proteomes" id="UP000070121"/>
    </source>
</evidence>
<accession>A0A135UEH5</accession>
<name>A0A135UEH5_9PEZI</name>
<feature type="region of interest" description="Disordered" evidence="1">
    <location>
        <begin position="52"/>
        <end position="80"/>
    </location>
</feature>
<protein>
    <recommendedName>
        <fullName evidence="2">Asl1-like glycosyl hydrolase catalytic domain-containing protein</fullName>
    </recommendedName>
</protein>
<dbReference type="STRING" id="1209931.A0A135UEH5"/>
<dbReference type="Gene3D" id="3.20.20.80">
    <property type="entry name" value="Glycosidases"/>
    <property type="match status" value="1"/>
</dbReference>
<evidence type="ECO:0000259" key="2">
    <source>
        <dbReference type="Pfam" id="PF11790"/>
    </source>
</evidence>
<organism evidence="3 4">
    <name type="scientific">Colletotrichum salicis</name>
    <dbReference type="NCBI Taxonomy" id="1209931"/>
    <lineage>
        <taxon>Eukaryota</taxon>
        <taxon>Fungi</taxon>
        <taxon>Dikarya</taxon>
        <taxon>Ascomycota</taxon>
        <taxon>Pezizomycotina</taxon>
        <taxon>Sordariomycetes</taxon>
        <taxon>Hypocreomycetidae</taxon>
        <taxon>Glomerellales</taxon>
        <taxon>Glomerellaceae</taxon>
        <taxon>Colletotrichum</taxon>
        <taxon>Colletotrichum acutatum species complex</taxon>
    </lineage>
</organism>
<feature type="compositionally biased region" description="Pro residues" evidence="1">
    <location>
        <begin position="59"/>
        <end position="71"/>
    </location>
</feature>
<gene>
    <name evidence="3" type="ORF">CSAL01_06859</name>
</gene>
<evidence type="ECO:0000256" key="1">
    <source>
        <dbReference type="SAM" id="MobiDB-lite"/>
    </source>
</evidence>
<dbReference type="SUPFAM" id="SSF51445">
    <property type="entry name" value="(Trans)glycosidases"/>
    <property type="match status" value="1"/>
</dbReference>
<dbReference type="PANTHER" id="PTHR34154">
    <property type="entry name" value="ALKALI-SENSITIVE LINKAGE PROTEIN 1"/>
    <property type="match status" value="1"/>
</dbReference>
<dbReference type="Pfam" id="PF11790">
    <property type="entry name" value="Glyco_hydro_cc"/>
    <property type="match status" value="1"/>
</dbReference>
<evidence type="ECO:0000313" key="3">
    <source>
        <dbReference type="EMBL" id="KXH58797.1"/>
    </source>
</evidence>